<dbReference type="RefSeq" id="XP_011498141.1">
    <property type="nucleotide sequence ID" value="XM_011499839.1"/>
</dbReference>
<sequence>MAGRKAIKNINWTALLERVPEHEKMNFSLFKAKSEKYFRSLEDYPEELPKINWELYKKKISVPGLVEKFQKEYESLKVAYPEDKYTSKIVEEEKKVFSMQDTLIKQFIDQSNKRIEDNLNEIKTLENMMKYGDMTMEDFKDMHPDLAFDPKHPTIFPHEKDYQPDEETDKQLAKY</sequence>
<keyword evidence="6 10" id="KW-0999">Mitochondrion inner membrane</keyword>
<evidence type="ECO:0000313" key="13">
    <source>
        <dbReference type="RefSeq" id="XP_011498141.1"/>
    </source>
</evidence>
<keyword evidence="3 10" id="KW-0813">Transport</keyword>
<evidence type="ECO:0000256" key="7">
    <source>
        <dbReference type="ARBA" id="ARBA00023065"/>
    </source>
</evidence>
<dbReference type="GeneID" id="105362399"/>
<dbReference type="Gene3D" id="6.10.280.70">
    <property type="match status" value="1"/>
</dbReference>
<proteinExistence type="inferred from homology"/>
<dbReference type="GO" id="GO:0015078">
    <property type="term" value="F:proton transmembrane transporter activity"/>
    <property type="evidence" value="ECO:0007669"/>
    <property type="project" value="InterPro"/>
</dbReference>
<accession>A0AAJ6YHH4</accession>
<dbReference type="SUPFAM" id="SSF161065">
    <property type="entry name" value="ATP synthase D chain-like"/>
    <property type="match status" value="1"/>
</dbReference>
<name>A0AAJ6YHH4_9HYME</name>
<feature type="region of interest" description="Disordered" evidence="11">
    <location>
        <begin position="150"/>
        <end position="175"/>
    </location>
</feature>
<evidence type="ECO:0000256" key="6">
    <source>
        <dbReference type="ARBA" id="ARBA00022792"/>
    </source>
</evidence>
<reference evidence="13" key="1">
    <citation type="submission" date="2025-08" db="UniProtKB">
        <authorList>
            <consortium name="RefSeq"/>
        </authorList>
    </citation>
    <scope>IDENTIFICATION</scope>
</reference>
<keyword evidence="12" id="KW-1185">Reference proteome</keyword>
<evidence type="ECO:0000256" key="10">
    <source>
        <dbReference type="PIRNR" id="PIRNR005514"/>
    </source>
</evidence>
<evidence type="ECO:0000313" key="12">
    <source>
        <dbReference type="Proteomes" id="UP000695007"/>
    </source>
</evidence>
<dbReference type="InterPro" id="IPR036228">
    <property type="entry name" value="ATP_synth_F0_dsu_sf_mt"/>
</dbReference>
<organism evidence="12 13">
    <name type="scientific">Ceratosolen solmsi marchali</name>
    <dbReference type="NCBI Taxonomy" id="326594"/>
    <lineage>
        <taxon>Eukaryota</taxon>
        <taxon>Metazoa</taxon>
        <taxon>Ecdysozoa</taxon>
        <taxon>Arthropoda</taxon>
        <taxon>Hexapoda</taxon>
        <taxon>Insecta</taxon>
        <taxon>Pterygota</taxon>
        <taxon>Neoptera</taxon>
        <taxon>Endopterygota</taxon>
        <taxon>Hymenoptera</taxon>
        <taxon>Apocrita</taxon>
        <taxon>Proctotrupomorpha</taxon>
        <taxon>Chalcidoidea</taxon>
        <taxon>Agaonidae</taxon>
        <taxon>Agaoninae</taxon>
        <taxon>Ceratosolen</taxon>
    </lineage>
</organism>
<evidence type="ECO:0000256" key="4">
    <source>
        <dbReference type="ARBA" id="ARBA00022547"/>
    </source>
</evidence>
<keyword evidence="9 10" id="KW-0472">Membrane</keyword>
<evidence type="ECO:0000256" key="11">
    <source>
        <dbReference type="SAM" id="MobiDB-lite"/>
    </source>
</evidence>
<dbReference type="GO" id="GO:0005743">
    <property type="term" value="C:mitochondrial inner membrane"/>
    <property type="evidence" value="ECO:0007669"/>
    <property type="project" value="UniProtKB-SubCell"/>
</dbReference>
<evidence type="ECO:0000256" key="2">
    <source>
        <dbReference type="ARBA" id="ARBA00006842"/>
    </source>
</evidence>
<keyword evidence="7 10" id="KW-0406">Ion transport</keyword>
<evidence type="ECO:0000256" key="3">
    <source>
        <dbReference type="ARBA" id="ARBA00022448"/>
    </source>
</evidence>
<dbReference type="PIRSF" id="PIRSF005514">
    <property type="entry name" value="ATPase_F0_D_mt"/>
    <property type="match status" value="1"/>
</dbReference>
<keyword evidence="5 10" id="KW-0375">Hydrogen ion transport</keyword>
<comment type="similarity">
    <text evidence="2 10">Belongs to the ATPase d subunit family.</text>
</comment>
<gene>
    <name evidence="13" type="primary">LOC105362399</name>
</gene>
<keyword evidence="4" id="KW-0138">CF(0)</keyword>
<evidence type="ECO:0000256" key="5">
    <source>
        <dbReference type="ARBA" id="ARBA00022781"/>
    </source>
</evidence>
<dbReference type="KEGG" id="csol:105362399"/>
<evidence type="ECO:0000256" key="1">
    <source>
        <dbReference type="ARBA" id="ARBA00004273"/>
    </source>
</evidence>
<dbReference type="GO" id="GO:0015986">
    <property type="term" value="P:proton motive force-driven ATP synthesis"/>
    <property type="evidence" value="ECO:0007669"/>
    <property type="project" value="UniProtKB-UniRule"/>
</dbReference>
<comment type="function">
    <text evidence="10">Mitochondrial membrane ATP synthase (F(1)F(0) ATP synthase or Complex V) produces ATP from ADP in the presence of a proton gradient across the membrane which is generated by electron transport complexes of the respiratory chain. F-type ATPases consist of two structural domains, F(1) - containing the extramembraneous catalytic core, and F(0) - containing the membrane proton channel, linked together by a central stalk and a peripheral stalk. During catalysis, ATP synthesis in the catalytic domain of F(1) is coupled via a rotary mechanism of the central stalk subunits to proton translocation.</text>
</comment>
<keyword evidence="8 10" id="KW-0496">Mitochondrion</keyword>
<dbReference type="Pfam" id="PF05873">
    <property type="entry name" value="Mt_ATP-synt_D"/>
    <property type="match status" value="1"/>
</dbReference>
<dbReference type="AlphaFoldDB" id="A0AAJ6YHH4"/>
<dbReference type="InterPro" id="IPR008689">
    <property type="entry name" value="ATP_synth_F0_dsu_mt"/>
</dbReference>
<dbReference type="Proteomes" id="UP000695007">
    <property type="component" value="Unplaced"/>
</dbReference>
<protein>
    <recommendedName>
        <fullName evidence="10">ATP synthase subunit d, mitochondrial</fullName>
    </recommendedName>
</protein>
<dbReference type="PANTHER" id="PTHR12700">
    <property type="entry name" value="ATP SYNTHASE SUBUNIT D, MITOCHONDRIAL"/>
    <property type="match status" value="1"/>
</dbReference>
<evidence type="ECO:0000256" key="9">
    <source>
        <dbReference type="ARBA" id="ARBA00023136"/>
    </source>
</evidence>
<evidence type="ECO:0000256" key="8">
    <source>
        <dbReference type="ARBA" id="ARBA00023128"/>
    </source>
</evidence>
<comment type="subcellular location">
    <subcellularLocation>
        <location evidence="1 10">Mitochondrion inner membrane</location>
    </subcellularLocation>
</comment>
<dbReference type="GO" id="GO:0045259">
    <property type="term" value="C:proton-transporting ATP synthase complex"/>
    <property type="evidence" value="ECO:0007669"/>
    <property type="project" value="UniProtKB-KW"/>
</dbReference>